<protein>
    <submittedName>
        <fullName evidence="1">Enoyl-CoA hydratase/isomerase family protein</fullName>
    </submittedName>
</protein>
<reference evidence="1" key="1">
    <citation type="submission" date="2024-01" db="EMBL/GenBank/DDBJ databases">
        <title>First draft genome sequence data of TA4-1, the type strain of Gram-positive actinobacterium Streptomyces chiangmaiensis.</title>
        <authorList>
            <person name="Yasawong M."/>
            <person name="Nantapong N."/>
        </authorList>
    </citation>
    <scope>NUCLEOTIDE SEQUENCE</scope>
    <source>
        <strain evidence="1">TA4-1</strain>
    </source>
</reference>
<dbReference type="PANTHER" id="PTHR11941:SF54">
    <property type="entry name" value="ENOYL-COA HYDRATASE, MITOCHONDRIAL"/>
    <property type="match status" value="1"/>
</dbReference>
<evidence type="ECO:0000313" key="1">
    <source>
        <dbReference type="EMBL" id="MED7824651.1"/>
    </source>
</evidence>
<comment type="caution">
    <text evidence="1">The sequence shown here is derived from an EMBL/GenBank/DDBJ whole genome shotgun (WGS) entry which is preliminary data.</text>
</comment>
<dbReference type="Gene3D" id="3.90.226.10">
    <property type="entry name" value="2-enoyl-CoA Hydratase, Chain A, domain 1"/>
    <property type="match status" value="1"/>
</dbReference>
<dbReference type="InterPro" id="IPR029045">
    <property type="entry name" value="ClpP/crotonase-like_dom_sf"/>
</dbReference>
<dbReference type="EMBL" id="JAYWVC010000079">
    <property type="protein sequence ID" value="MED7824651.1"/>
    <property type="molecule type" value="Genomic_DNA"/>
</dbReference>
<gene>
    <name evidence="1" type="ORF">VXC91_22325</name>
</gene>
<organism evidence="1 2">
    <name type="scientific">Streptomyces chiangmaiensis</name>
    <dbReference type="NCBI Taxonomy" id="766497"/>
    <lineage>
        <taxon>Bacteria</taxon>
        <taxon>Bacillati</taxon>
        <taxon>Actinomycetota</taxon>
        <taxon>Actinomycetes</taxon>
        <taxon>Kitasatosporales</taxon>
        <taxon>Streptomycetaceae</taxon>
        <taxon>Streptomyces</taxon>
    </lineage>
</organism>
<dbReference type="Proteomes" id="UP001333996">
    <property type="component" value="Unassembled WGS sequence"/>
</dbReference>
<dbReference type="PANTHER" id="PTHR11941">
    <property type="entry name" value="ENOYL-COA HYDRATASE-RELATED"/>
    <property type="match status" value="1"/>
</dbReference>
<dbReference type="SUPFAM" id="SSF52096">
    <property type="entry name" value="ClpP/crotonase"/>
    <property type="match status" value="1"/>
</dbReference>
<evidence type="ECO:0000313" key="2">
    <source>
        <dbReference type="Proteomes" id="UP001333996"/>
    </source>
</evidence>
<dbReference type="InterPro" id="IPR001753">
    <property type="entry name" value="Enoyl-CoA_hydra/iso"/>
</dbReference>
<accession>A0ABU7FKK3</accession>
<dbReference type="RefSeq" id="WP_329509084.1">
    <property type="nucleotide sequence ID" value="NZ_BAAAYZ010000270.1"/>
</dbReference>
<keyword evidence="2" id="KW-1185">Reference proteome</keyword>
<proteinExistence type="predicted"/>
<sequence>MTTEKVSEDLQIASNAAKVNSITCKSQVERRSEPMSWDYSTIRTELRNGVLWATIDNPPINLIDERFLADLIALLDETEADDSARVVVFRSADPDFFIPHVDVQRIAQYTATAATSGGPDDISLGALYRRLSEARPVTIAALESRARGAGAEFLYACDMRFASLERAVIGQPEVGVGTFPGAGAVQQLVRLAGRGQAMQMILGAEDLDASEAERIGVVNKALPDDELIPYVERLAKRIARFPEAAVRLAKRRINAVGLPAKEDVHVDAGFFQILARDESASARLGALIQRGMQERSRTELEFGTAIGEL</sequence>
<dbReference type="Pfam" id="PF00378">
    <property type="entry name" value="ECH_1"/>
    <property type="match status" value="1"/>
</dbReference>
<name>A0ABU7FKK3_9ACTN</name>
<dbReference type="CDD" id="cd06558">
    <property type="entry name" value="crotonase-like"/>
    <property type="match status" value="1"/>
</dbReference>